<dbReference type="EMBL" id="ASHM01023392">
    <property type="protein sequence ID" value="PNX71488.1"/>
    <property type="molecule type" value="Genomic_DNA"/>
</dbReference>
<accession>A0A2K3NFM8</accession>
<dbReference type="AlphaFoldDB" id="A0A2K3NFM8"/>
<evidence type="ECO:0000259" key="1">
    <source>
        <dbReference type="Pfam" id="PF14681"/>
    </source>
</evidence>
<dbReference type="STRING" id="57577.A0A2K3NFM8"/>
<organism evidence="3 4">
    <name type="scientific">Trifolium pratense</name>
    <name type="common">Red clover</name>
    <dbReference type="NCBI Taxonomy" id="57577"/>
    <lineage>
        <taxon>Eukaryota</taxon>
        <taxon>Viridiplantae</taxon>
        <taxon>Streptophyta</taxon>
        <taxon>Embryophyta</taxon>
        <taxon>Tracheophyta</taxon>
        <taxon>Spermatophyta</taxon>
        <taxon>Magnoliopsida</taxon>
        <taxon>eudicotyledons</taxon>
        <taxon>Gunneridae</taxon>
        <taxon>Pentapetalae</taxon>
        <taxon>rosids</taxon>
        <taxon>fabids</taxon>
        <taxon>Fabales</taxon>
        <taxon>Fabaceae</taxon>
        <taxon>Papilionoideae</taxon>
        <taxon>50 kb inversion clade</taxon>
        <taxon>NPAAA clade</taxon>
        <taxon>Hologalegina</taxon>
        <taxon>IRL clade</taxon>
        <taxon>Trifolieae</taxon>
        <taxon>Trifolium</taxon>
    </lineage>
</organism>
<feature type="domain" description="Phosphoribosyltransferase" evidence="1">
    <location>
        <begin position="19"/>
        <end position="80"/>
    </location>
</feature>
<gene>
    <name evidence="3" type="ORF">L195_g025144</name>
    <name evidence="2" type="ORF">L195_g027368</name>
</gene>
<keyword evidence="3" id="KW-0418">Kinase</keyword>
<comment type="caution">
    <text evidence="3">The sequence shown here is derived from an EMBL/GenBank/DDBJ whole genome shotgun (WGS) entry which is preliminary data.</text>
</comment>
<keyword evidence="3" id="KW-0808">Transferase</keyword>
<protein>
    <submittedName>
        <fullName evidence="3">Uridine kinase-like protein 4-like</fullName>
    </submittedName>
</protein>
<dbReference type="InterPro" id="IPR000836">
    <property type="entry name" value="PRTase_dom"/>
</dbReference>
<reference evidence="3 4" key="2">
    <citation type="journal article" date="2017" name="Front. Plant Sci.">
        <title>Gene Classification and Mining of Molecular Markers Useful in Red Clover (Trifolium pratense) Breeding.</title>
        <authorList>
            <person name="Istvanek J."/>
            <person name="Dluhosova J."/>
            <person name="Dluhos P."/>
            <person name="Patkova L."/>
            <person name="Nedelnik J."/>
            <person name="Repkova J."/>
        </authorList>
    </citation>
    <scope>NUCLEOTIDE SEQUENCE [LARGE SCALE GENOMIC DNA]</scope>
    <source>
        <strain evidence="4">cv. Tatra</strain>
        <tissue evidence="3">Young leaves</tissue>
    </source>
</reference>
<dbReference type="Pfam" id="PF14681">
    <property type="entry name" value="UPRTase"/>
    <property type="match status" value="1"/>
</dbReference>
<dbReference type="SUPFAM" id="SSF53271">
    <property type="entry name" value="PRTase-like"/>
    <property type="match status" value="1"/>
</dbReference>
<name>A0A2K3NFM8_TRIPR</name>
<sequence>MQTNHQQPTATLGYVEVTIGVPESNIIFLNLVLWVYQTPTYFSTSYQHLKVCMTSEIDIGLNEDFRVIPGICEFGDQYFGKDDDDEQLESRSW</sequence>
<proteinExistence type="predicted"/>
<dbReference type="Proteomes" id="UP000236291">
    <property type="component" value="Unassembled WGS sequence"/>
</dbReference>
<evidence type="ECO:0000313" key="3">
    <source>
        <dbReference type="EMBL" id="PNY01841.1"/>
    </source>
</evidence>
<evidence type="ECO:0000313" key="4">
    <source>
        <dbReference type="Proteomes" id="UP000236291"/>
    </source>
</evidence>
<evidence type="ECO:0000313" key="2">
    <source>
        <dbReference type="EMBL" id="PNX71488.1"/>
    </source>
</evidence>
<dbReference type="Gene3D" id="3.40.50.2020">
    <property type="match status" value="1"/>
</dbReference>
<reference evidence="3 4" key="1">
    <citation type="journal article" date="2014" name="Am. J. Bot.">
        <title>Genome assembly and annotation for red clover (Trifolium pratense; Fabaceae).</title>
        <authorList>
            <person name="Istvanek J."/>
            <person name="Jaros M."/>
            <person name="Krenek A."/>
            <person name="Repkova J."/>
        </authorList>
    </citation>
    <scope>NUCLEOTIDE SEQUENCE [LARGE SCALE GENOMIC DNA]</scope>
    <source>
        <strain evidence="4">cv. Tatra</strain>
        <tissue evidence="3">Young leaves</tissue>
    </source>
</reference>
<dbReference type="ExpressionAtlas" id="A0A2K3NFM8">
    <property type="expression patterns" value="baseline"/>
</dbReference>
<dbReference type="GO" id="GO:0016301">
    <property type="term" value="F:kinase activity"/>
    <property type="evidence" value="ECO:0007669"/>
    <property type="project" value="UniProtKB-KW"/>
</dbReference>
<dbReference type="EMBL" id="ASHM01020604">
    <property type="protein sequence ID" value="PNY01841.1"/>
    <property type="molecule type" value="Genomic_DNA"/>
</dbReference>
<dbReference type="InterPro" id="IPR029057">
    <property type="entry name" value="PRTase-like"/>
</dbReference>